<evidence type="ECO:0000256" key="3">
    <source>
        <dbReference type="ARBA" id="ARBA00022723"/>
    </source>
</evidence>
<accession>A0A644UT24</accession>
<dbReference type="GO" id="GO:0008198">
    <property type="term" value="F:ferrous iron binding"/>
    <property type="evidence" value="ECO:0007669"/>
    <property type="project" value="InterPro"/>
</dbReference>
<dbReference type="AlphaFoldDB" id="A0A644UT24"/>
<proteinExistence type="inferred from homology"/>
<evidence type="ECO:0000256" key="5">
    <source>
        <dbReference type="ARBA" id="ARBA00023002"/>
    </source>
</evidence>
<evidence type="ECO:0000256" key="2">
    <source>
        <dbReference type="ARBA" id="ARBA00007581"/>
    </source>
</evidence>
<feature type="domain" description="Extradiol ring-cleavage dioxygenase class III enzyme subunit B" evidence="6">
    <location>
        <begin position="50"/>
        <end position="250"/>
    </location>
</feature>
<dbReference type="Pfam" id="PF02900">
    <property type="entry name" value="LigB"/>
    <property type="match status" value="1"/>
</dbReference>
<reference evidence="7" key="1">
    <citation type="submission" date="2019-08" db="EMBL/GenBank/DDBJ databases">
        <authorList>
            <person name="Kucharzyk K."/>
            <person name="Murdoch R.W."/>
            <person name="Higgins S."/>
            <person name="Loffler F."/>
        </authorList>
    </citation>
    <scope>NUCLEOTIDE SEQUENCE</scope>
</reference>
<dbReference type="PANTHER" id="PTHR30096">
    <property type="entry name" value="4,5-DOPA DIOXYGENASE EXTRADIOL-LIKE PROTEIN"/>
    <property type="match status" value="1"/>
</dbReference>
<dbReference type="SUPFAM" id="SSF53213">
    <property type="entry name" value="LigB-like"/>
    <property type="match status" value="1"/>
</dbReference>
<keyword evidence="7" id="KW-0223">Dioxygenase</keyword>
<dbReference type="InterPro" id="IPR014436">
    <property type="entry name" value="Extradiol_dOase_DODA"/>
</dbReference>
<evidence type="ECO:0000256" key="1">
    <source>
        <dbReference type="ARBA" id="ARBA00001947"/>
    </source>
</evidence>
<dbReference type="EC" id="1.13.11.29" evidence="7"/>
<name>A0A644UT24_9ZZZZ</name>
<comment type="caution">
    <text evidence="7">The sequence shown here is derived from an EMBL/GenBank/DDBJ whole genome shotgun (WGS) entry which is preliminary data.</text>
</comment>
<comment type="similarity">
    <text evidence="2">Belongs to the DODA-type extradiol aromatic ring-opening dioxygenase family.</text>
</comment>
<evidence type="ECO:0000256" key="4">
    <source>
        <dbReference type="ARBA" id="ARBA00022833"/>
    </source>
</evidence>
<evidence type="ECO:0000259" key="6">
    <source>
        <dbReference type="Pfam" id="PF02900"/>
    </source>
</evidence>
<dbReference type="InterPro" id="IPR004183">
    <property type="entry name" value="Xdiol_dOase_suB"/>
</dbReference>
<keyword evidence="4" id="KW-0862">Zinc</keyword>
<dbReference type="PANTHER" id="PTHR30096:SF0">
    <property type="entry name" value="4,5-DOPA DIOXYGENASE EXTRADIOL-LIKE PROTEIN"/>
    <property type="match status" value="1"/>
</dbReference>
<dbReference type="Gene3D" id="3.40.830.10">
    <property type="entry name" value="LigB-like"/>
    <property type="match status" value="1"/>
</dbReference>
<evidence type="ECO:0000313" key="7">
    <source>
        <dbReference type="EMBL" id="MPL81875.1"/>
    </source>
</evidence>
<gene>
    <name evidence="7" type="primary">ygiD_8</name>
    <name evidence="7" type="ORF">SDC9_27806</name>
</gene>
<keyword evidence="3" id="KW-0479">Metal-binding</keyword>
<dbReference type="EMBL" id="VSSQ01000156">
    <property type="protein sequence ID" value="MPL81875.1"/>
    <property type="molecule type" value="Genomic_DNA"/>
</dbReference>
<organism evidence="7">
    <name type="scientific">bioreactor metagenome</name>
    <dbReference type="NCBI Taxonomy" id="1076179"/>
    <lineage>
        <taxon>unclassified sequences</taxon>
        <taxon>metagenomes</taxon>
        <taxon>ecological metagenomes</taxon>
    </lineage>
</organism>
<dbReference type="GO" id="GO:0008270">
    <property type="term" value="F:zinc ion binding"/>
    <property type="evidence" value="ECO:0007669"/>
    <property type="project" value="InterPro"/>
</dbReference>
<sequence>MITLDSLQSDFNKIKSTEQMPVLFIGHGSPMNAIELNEFSQQWGILGQNLPQPSAILCISAHWETRGTQVTAMKRPDTIHDFGGFPQALFDVNYPANGSPELAAQIAHEFQNKKVGLNMDWGIDHGCWSILVHLYPEANIPVLQLSLDYTMGAEAHFKLAEELAFLRNKGVLIIGSGNIIHNLRQVRFGRSFGLEDYGYDWAIEMTDIIKNKILLEDYDALINYEKLSNASRLAIPTTDHYYPLLYALALRGNKDNVTFFNDKILGGSIGMTSLLIDSQQ</sequence>
<dbReference type="NCBIfam" id="NF007914">
    <property type="entry name" value="PRK10628.1"/>
    <property type="match status" value="1"/>
</dbReference>
<dbReference type="CDD" id="cd07363">
    <property type="entry name" value="45_DOPA_Dioxygenase"/>
    <property type="match status" value="1"/>
</dbReference>
<dbReference type="GO" id="GO:0050297">
    <property type="term" value="F:stizolobate synthase activity"/>
    <property type="evidence" value="ECO:0007669"/>
    <property type="project" value="UniProtKB-EC"/>
</dbReference>
<comment type="cofactor">
    <cofactor evidence="1">
        <name>Zn(2+)</name>
        <dbReference type="ChEBI" id="CHEBI:29105"/>
    </cofactor>
</comment>
<protein>
    <submittedName>
        <fullName evidence="7">4,5-DOPA dioxygenase extradiol</fullName>
        <ecNumber evidence="7">1.13.11.29</ecNumber>
    </submittedName>
</protein>
<keyword evidence="5 7" id="KW-0560">Oxidoreductase</keyword>
<dbReference type="PIRSF" id="PIRSF006157">
    <property type="entry name" value="Doxgns_DODA"/>
    <property type="match status" value="1"/>
</dbReference>